<keyword evidence="2" id="KW-1185">Reference proteome</keyword>
<dbReference type="AlphaFoldDB" id="A0A6A7B2L5"/>
<proteinExistence type="predicted"/>
<name>A0A6A7B2L5_9PLEO</name>
<dbReference type="OrthoDB" id="5281164at2759"/>
<evidence type="ECO:0008006" key="3">
    <source>
        <dbReference type="Google" id="ProtNLM"/>
    </source>
</evidence>
<reference evidence="1" key="1">
    <citation type="submission" date="2020-01" db="EMBL/GenBank/DDBJ databases">
        <authorList>
            <consortium name="DOE Joint Genome Institute"/>
            <person name="Haridas S."/>
            <person name="Albert R."/>
            <person name="Binder M."/>
            <person name="Bloem J."/>
            <person name="Labutti K."/>
            <person name="Salamov A."/>
            <person name="Andreopoulos B."/>
            <person name="Baker S.E."/>
            <person name="Barry K."/>
            <person name="Bills G."/>
            <person name="Bluhm B.H."/>
            <person name="Cannon C."/>
            <person name="Castanera R."/>
            <person name="Culley D.E."/>
            <person name="Daum C."/>
            <person name="Ezra D."/>
            <person name="Gonzalez J.B."/>
            <person name="Henrissat B."/>
            <person name="Kuo A."/>
            <person name="Liang C."/>
            <person name="Lipzen A."/>
            <person name="Lutzoni F."/>
            <person name="Magnuson J."/>
            <person name="Mondo S."/>
            <person name="Nolan M."/>
            <person name="Ohm R."/>
            <person name="Pangilinan J."/>
            <person name="Park H.-J."/>
            <person name="Ramirez L."/>
            <person name="Alfaro M."/>
            <person name="Sun H."/>
            <person name="Tritt A."/>
            <person name="Yoshinaga Y."/>
            <person name="Zwiers L.-H."/>
            <person name="Turgeon B.G."/>
            <person name="Goodwin S.B."/>
            <person name="Spatafora J.W."/>
            <person name="Crous P.W."/>
            <person name="Grigoriev I.V."/>
        </authorList>
    </citation>
    <scope>NUCLEOTIDE SEQUENCE</scope>
    <source>
        <strain evidence="1">IPT5</strain>
    </source>
</reference>
<feature type="non-terminal residue" evidence="1">
    <location>
        <position position="167"/>
    </location>
</feature>
<sequence>MSSLLLTKPPDTLPPLLRLASELHLATISFLPDLKDAKDKDDLALLQLRRTNHYFRNLVPPPTHNDLLSLELALFKSSVYACKFCLCLRPMTNFASAMLKGKTGVNGKARDRRFCADCGFDTTVVGQSQRYCPGTRACVNGVDWVWCKHCKLVKKWEEANSVCVGLC</sequence>
<dbReference type="Proteomes" id="UP000799423">
    <property type="component" value="Unassembled WGS sequence"/>
</dbReference>
<gene>
    <name evidence="1" type="ORF">T440DRAFT_469282</name>
</gene>
<evidence type="ECO:0000313" key="2">
    <source>
        <dbReference type="Proteomes" id="UP000799423"/>
    </source>
</evidence>
<evidence type="ECO:0000313" key="1">
    <source>
        <dbReference type="EMBL" id="KAF2849523.1"/>
    </source>
</evidence>
<dbReference type="EMBL" id="MU006311">
    <property type="protein sequence ID" value="KAF2849523.1"/>
    <property type="molecule type" value="Genomic_DNA"/>
</dbReference>
<accession>A0A6A7B2L5</accession>
<organism evidence="1 2">
    <name type="scientific">Plenodomus tracheiphilus IPT5</name>
    <dbReference type="NCBI Taxonomy" id="1408161"/>
    <lineage>
        <taxon>Eukaryota</taxon>
        <taxon>Fungi</taxon>
        <taxon>Dikarya</taxon>
        <taxon>Ascomycota</taxon>
        <taxon>Pezizomycotina</taxon>
        <taxon>Dothideomycetes</taxon>
        <taxon>Pleosporomycetidae</taxon>
        <taxon>Pleosporales</taxon>
        <taxon>Pleosporineae</taxon>
        <taxon>Leptosphaeriaceae</taxon>
        <taxon>Plenodomus</taxon>
    </lineage>
</organism>
<protein>
    <recommendedName>
        <fullName evidence="3">F-box domain-containing protein</fullName>
    </recommendedName>
</protein>